<feature type="non-terminal residue" evidence="3">
    <location>
        <position position="1"/>
    </location>
</feature>
<accession>A0A392Q6A0</accession>
<feature type="non-terminal residue" evidence="3">
    <location>
        <position position="184"/>
    </location>
</feature>
<dbReference type="EMBL" id="LXQA010115894">
    <property type="protein sequence ID" value="MCI19654.1"/>
    <property type="molecule type" value="Genomic_DNA"/>
</dbReference>
<feature type="domain" description="Disease resistance R13L4/SHOC-2-like LRR" evidence="2">
    <location>
        <begin position="22"/>
        <end position="184"/>
    </location>
</feature>
<sequence length="184" mass="21531">VQSLFVYNPKTLSESFVRRIPTKYRRLKVLDINDDRLLDVPEDLQCLSRLKYFRFRNGRYEKYFPLPESIGMMGNLETLDLGDEDYVEPMPKEICMLRKLRHFIGGQMDLIPLKDDIGGMTSLQTLPKVDLDPFGARSDDRVVELIQELRKLKQLRGLVLLNVWDEYMSAISSSINEMQQLEKL</sequence>
<dbReference type="InterPro" id="IPR032675">
    <property type="entry name" value="LRR_dom_sf"/>
</dbReference>
<dbReference type="Proteomes" id="UP000265520">
    <property type="component" value="Unassembled WGS sequence"/>
</dbReference>
<comment type="caution">
    <text evidence="3">The sequence shown here is derived from an EMBL/GenBank/DDBJ whole genome shotgun (WGS) entry which is preliminary data.</text>
</comment>
<dbReference type="PANTHER" id="PTHR47186:SF57">
    <property type="entry name" value="OS02G0478300 PROTEIN"/>
    <property type="match status" value="1"/>
</dbReference>
<dbReference type="Gene3D" id="3.80.10.10">
    <property type="entry name" value="Ribonuclease Inhibitor"/>
    <property type="match status" value="1"/>
</dbReference>
<dbReference type="InterPro" id="IPR055414">
    <property type="entry name" value="LRR_R13L4/SHOC2-like"/>
</dbReference>
<evidence type="ECO:0000313" key="4">
    <source>
        <dbReference type="Proteomes" id="UP000265520"/>
    </source>
</evidence>
<organism evidence="3 4">
    <name type="scientific">Trifolium medium</name>
    <dbReference type="NCBI Taxonomy" id="97028"/>
    <lineage>
        <taxon>Eukaryota</taxon>
        <taxon>Viridiplantae</taxon>
        <taxon>Streptophyta</taxon>
        <taxon>Embryophyta</taxon>
        <taxon>Tracheophyta</taxon>
        <taxon>Spermatophyta</taxon>
        <taxon>Magnoliopsida</taxon>
        <taxon>eudicotyledons</taxon>
        <taxon>Gunneridae</taxon>
        <taxon>Pentapetalae</taxon>
        <taxon>rosids</taxon>
        <taxon>fabids</taxon>
        <taxon>Fabales</taxon>
        <taxon>Fabaceae</taxon>
        <taxon>Papilionoideae</taxon>
        <taxon>50 kb inversion clade</taxon>
        <taxon>NPAAA clade</taxon>
        <taxon>Hologalegina</taxon>
        <taxon>IRL clade</taxon>
        <taxon>Trifolieae</taxon>
        <taxon>Trifolium</taxon>
    </lineage>
</organism>
<name>A0A392Q6A0_9FABA</name>
<dbReference type="PANTHER" id="PTHR47186">
    <property type="entry name" value="LEUCINE-RICH REPEAT-CONTAINING PROTEIN 57"/>
    <property type="match status" value="1"/>
</dbReference>
<protein>
    <submittedName>
        <fullName evidence="3">LRR and NB-ARC domain disease resistance protein</fullName>
    </submittedName>
</protein>
<evidence type="ECO:0000259" key="2">
    <source>
        <dbReference type="Pfam" id="PF23598"/>
    </source>
</evidence>
<dbReference type="AlphaFoldDB" id="A0A392Q6A0"/>
<proteinExistence type="predicted"/>
<evidence type="ECO:0000256" key="1">
    <source>
        <dbReference type="ARBA" id="ARBA00022737"/>
    </source>
</evidence>
<dbReference type="SUPFAM" id="SSF52047">
    <property type="entry name" value="RNI-like"/>
    <property type="match status" value="1"/>
</dbReference>
<keyword evidence="1" id="KW-0677">Repeat</keyword>
<evidence type="ECO:0000313" key="3">
    <source>
        <dbReference type="EMBL" id="MCI19654.1"/>
    </source>
</evidence>
<keyword evidence="4" id="KW-1185">Reference proteome</keyword>
<reference evidence="3 4" key="1">
    <citation type="journal article" date="2018" name="Front. Plant Sci.">
        <title>Red Clover (Trifolium pratense) and Zigzag Clover (T. medium) - A Picture of Genomic Similarities and Differences.</title>
        <authorList>
            <person name="Dluhosova J."/>
            <person name="Istvanek J."/>
            <person name="Nedelnik J."/>
            <person name="Repkova J."/>
        </authorList>
    </citation>
    <scope>NUCLEOTIDE SEQUENCE [LARGE SCALE GENOMIC DNA]</scope>
    <source>
        <strain evidence="4">cv. 10/8</strain>
        <tissue evidence="3">Leaf</tissue>
    </source>
</reference>
<dbReference type="Pfam" id="PF23598">
    <property type="entry name" value="LRR_14"/>
    <property type="match status" value="1"/>
</dbReference>